<evidence type="ECO:0008006" key="3">
    <source>
        <dbReference type="Google" id="ProtNLM"/>
    </source>
</evidence>
<dbReference type="EMBL" id="JAMDGY010000052">
    <property type="protein sequence ID" value="MDD0992171.1"/>
    <property type="molecule type" value="Genomic_DNA"/>
</dbReference>
<dbReference type="RefSeq" id="WP_273911989.1">
    <property type="nucleotide sequence ID" value="NZ_JAMDGX010000048.1"/>
</dbReference>
<reference evidence="1 2" key="1">
    <citation type="submission" date="2022-05" db="EMBL/GenBank/DDBJ databases">
        <title>Novel Pseudomonas spp. Isolated from a Rainbow Trout Aquaculture Facility.</title>
        <authorList>
            <person name="Testerman T."/>
            <person name="Graf J."/>
        </authorList>
    </citation>
    <scope>NUCLEOTIDE SEQUENCE [LARGE SCALE GENOMIC DNA]</scope>
    <source>
        <strain evidence="1 2">ID681</strain>
    </source>
</reference>
<gene>
    <name evidence="1" type="ORF">M5G11_16685</name>
</gene>
<comment type="caution">
    <text evidence="1">The sequence shown here is derived from an EMBL/GenBank/DDBJ whole genome shotgun (WGS) entry which is preliminary data.</text>
</comment>
<accession>A0ABT5NVG5</accession>
<proteinExistence type="predicted"/>
<dbReference type="Proteomes" id="UP001148203">
    <property type="component" value="Unassembled WGS sequence"/>
</dbReference>
<organism evidence="1 2">
    <name type="scientific">Pseudomonas fontis</name>
    <dbReference type="NCBI Taxonomy" id="2942633"/>
    <lineage>
        <taxon>Bacteria</taxon>
        <taxon>Pseudomonadati</taxon>
        <taxon>Pseudomonadota</taxon>
        <taxon>Gammaproteobacteria</taxon>
        <taxon>Pseudomonadales</taxon>
        <taxon>Pseudomonadaceae</taxon>
        <taxon>Pseudomonas</taxon>
    </lineage>
</organism>
<dbReference type="SUPFAM" id="SSF53756">
    <property type="entry name" value="UDP-Glycosyltransferase/glycogen phosphorylase"/>
    <property type="match status" value="1"/>
</dbReference>
<evidence type="ECO:0000313" key="2">
    <source>
        <dbReference type="Proteomes" id="UP001148203"/>
    </source>
</evidence>
<sequence>MSFVFYSPSRVVGGAEHLFFRLYTLYKHQGYECKVVDYADGAFSKLGVPDEDIVVISSIRQAFQVDCDYFVLPPNMAYEALCNAVMQDRTKIIFWSLHPYNCIPILPLAFYKKLDASSFLKRMIDLFVLRKQINYARALFTDASKKSALIFMDGENYSSGQRFLQSPVDRKFLPLPSPVIFETRAQRHTRPTVLNFFWVGRLVDFKIGSLNRLIQDLDTWSQGQQLPITLHVVGSGDAEGQMLSAAHFKIEKHGYLDNQALHKVLATTADAVFSQGTSVLESAAIGLPSFIVMPTYEPVGNECSYMPLSETRNFDLGSFSATEGLRTFAELSEGRYFDGTYGAACRAYVLEHHDLLQVAAQLLLMAQHSNFLFSDVRSAYRQRFLSRYVFSALKGK</sequence>
<protein>
    <recommendedName>
        <fullName evidence="3">Glycosyltransferase</fullName>
    </recommendedName>
</protein>
<keyword evidence="2" id="KW-1185">Reference proteome</keyword>
<evidence type="ECO:0000313" key="1">
    <source>
        <dbReference type="EMBL" id="MDD0992171.1"/>
    </source>
</evidence>
<name>A0ABT5NVG5_9PSED</name>